<dbReference type="GO" id="GO:0008233">
    <property type="term" value="F:peptidase activity"/>
    <property type="evidence" value="ECO:0007669"/>
    <property type="project" value="UniProtKB-KW"/>
</dbReference>
<evidence type="ECO:0000313" key="2">
    <source>
        <dbReference type="EMBL" id="VTP61518.1"/>
    </source>
</evidence>
<evidence type="ECO:0000313" key="3">
    <source>
        <dbReference type="Proteomes" id="UP000307968"/>
    </source>
</evidence>
<keyword evidence="1" id="KW-0472">Membrane</keyword>
<sequence>MDRTVVSSSRDSLLSTHKVLRNTYFLLSLTLGFSALTATASTMLGLPAPGCC</sequence>
<protein>
    <submittedName>
        <fullName evidence="2">Modulator of FtsH protease YccA</fullName>
    </submittedName>
</protein>
<dbReference type="EMBL" id="LR590463">
    <property type="protein sequence ID" value="VTP61518.1"/>
    <property type="molecule type" value="Genomic_DNA"/>
</dbReference>
<gene>
    <name evidence="2" type="primary">yccA_2</name>
    <name evidence="2" type="ORF">NCTC12971_02031</name>
</gene>
<accession>A0A4U9HCI4</accession>
<dbReference type="AlphaFoldDB" id="A0A4U9HCI4"/>
<keyword evidence="2" id="KW-0645">Protease</keyword>
<name>A0A4U9HCI4_SERRU</name>
<keyword evidence="1" id="KW-0812">Transmembrane</keyword>
<dbReference type="GO" id="GO:0006508">
    <property type="term" value="P:proteolysis"/>
    <property type="evidence" value="ECO:0007669"/>
    <property type="project" value="UniProtKB-KW"/>
</dbReference>
<dbReference type="Proteomes" id="UP000307968">
    <property type="component" value="Chromosome"/>
</dbReference>
<feature type="transmembrane region" description="Helical" evidence="1">
    <location>
        <begin position="24"/>
        <end position="46"/>
    </location>
</feature>
<proteinExistence type="predicted"/>
<reference evidence="2 3" key="1">
    <citation type="submission" date="2019-05" db="EMBL/GenBank/DDBJ databases">
        <authorList>
            <consortium name="Pathogen Informatics"/>
        </authorList>
    </citation>
    <scope>NUCLEOTIDE SEQUENCE [LARGE SCALE GENOMIC DNA]</scope>
    <source>
        <strain evidence="2 3">NCTC12971</strain>
    </source>
</reference>
<organism evidence="2 3">
    <name type="scientific">Serratia rubidaea</name>
    <name type="common">Serratia marinorubra</name>
    <dbReference type="NCBI Taxonomy" id="61652"/>
    <lineage>
        <taxon>Bacteria</taxon>
        <taxon>Pseudomonadati</taxon>
        <taxon>Pseudomonadota</taxon>
        <taxon>Gammaproteobacteria</taxon>
        <taxon>Enterobacterales</taxon>
        <taxon>Yersiniaceae</taxon>
        <taxon>Serratia</taxon>
    </lineage>
</organism>
<keyword evidence="1" id="KW-1133">Transmembrane helix</keyword>
<keyword evidence="2" id="KW-0378">Hydrolase</keyword>
<evidence type="ECO:0000256" key="1">
    <source>
        <dbReference type="SAM" id="Phobius"/>
    </source>
</evidence>